<accession>A0ACC1IKS7</accession>
<sequence length="425" mass="46513">MLASAALVSGSIISGYAPGWKDLNSVDVSKFTHINLAYAEPQANGSFTFEASYNIGEFSDKVHKAGSRAILAVGGYLGSIHVSDVLKNSDKRNRMISTIVGYIRDSRLDGVDIDWVGSECNKADLQNDASNLLILVRELRQALNYSFGPDSKKIIALGVGMSPFAGPNGPLSDVSEYAKWVDYINILSYDVNGPHSSTTGPNSPLNYEYGRGAQYSLISAIDSWTAAKFPVNQIIAGISFYGRSSKSTVDMLTQPWNVYQPQESEIPRGDEDDGLWVDRCTNKPASYSGIWSYKNLRKQGVLQSLELATTPWQRNWDSLSLTPWVFNPSSKVFISYDDPTSIAAKVNYALGKGLGGVTIYDITMDYNNELISAITNIIQPEPPRNNADVNQSWAQLPSITPTRPLTVPNESIDWPSSSISIVLVV</sequence>
<keyword evidence="2" id="KW-1185">Reference proteome</keyword>
<evidence type="ECO:0000313" key="2">
    <source>
        <dbReference type="Proteomes" id="UP001150581"/>
    </source>
</evidence>
<evidence type="ECO:0000313" key="1">
    <source>
        <dbReference type="EMBL" id="KAJ1896386.1"/>
    </source>
</evidence>
<reference evidence="1" key="1">
    <citation type="submission" date="2022-07" db="EMBL/GenBank/DDBJ databases">
        <title>Phylogenomic reconstructions and comparative analyses of Kickxellomycotina fungi.</title>
        <authorList>
            <person name="Reynolds N.K."/>
            <person name="Stajich J.E."/>
            <person name="Barry K."/>
            <person name="Grigoriev I.V."/>
            <person name="Crous P."/>
            <person name="Smith M.E."/>
        </authorList>
    </citation>
    <scope>NUCLEOTIDE SEQUENCE</scope>
    <source>
        <strain evidence="1">Benny 63K</strain>
    </source>
</reference>
<organism evidence="1 2">
    <name type="scientific">Kickxella alabastrina</name>
    <dbReference type="NCBI Taxonomy" id="61397"/>
    <lineage>
        <taxon>Eukaryota</taxon>
        <taxon>Fungi</taxon>
        <taxon>Fungi incertae sedis</taxon>
        <taxon>Zoopagomycota</taxon>
        <taxon>Kickxellomycotina</taxon>
        <taxon>Kickxellomycetes</taxon>
        <taxon>Kickxellales</taxon>
        <taxon>Kickxellaceae</taxon>
        <taxon>Kickxella</taxon>
    </lineage>
</organism>
<protein>
    <submittedName>
        <fullName evidence="1">Uncharacterized protein</fullName>
    </submittedName>
</protein>
<gene>
    <name evidence="1" type="ORF">LPJ66_004025</name>
</gene>
<comment type="caution">
    <text evidence="1">The sequence shown here is derived from an EMBL/GenBank/DDBJ whole genome shotgun (WGS) entry which is preliminary data.</text>
</comment>
<dbReference type="Proteomes" id="UP001150581">
    <property type="component" value="Unassembled WGS sequence"/>
</dbReference>
<name>A0ACC1IKS7_9FUNG</name>
<dbReference type="EMBL" id="JANBPG010000453">
    <property type="protein sequence ID" value="KAJ1896386.1"/>
    <property type="molecule type" value="Genomic_DNA"/>
</dbReference>
<proteinExistence type="predicted"/>